<sequence length="553" mass="62342">MSSFRDIIIRRFIVPVLLAFFTPCAAFSATGVKTSLKKYVLFPYNDRVYLCEPYLVQKDDWLYKIFRRKGEISASDFPLFLNIFKKINPKIGNIDAISSGSRILIPLKQVDKNSYEENSDGTVAVPVLTFSTQITPATLSRHTHKHEVKSGDTVSELLSKEFLTSRGNVSKVGEKTMVHLNPDIKDLNRIYQGASITIPEPSILSQPWFNEFIAMGNEIAPPAEVVPTDIPEEKQTAFHTSKPISMAALADLKRYTQLIQGRLMHQGKLFFPPGSQADKPKFIDLSKTPVITDSTGKKTVLLGSDTTEASLNRDLVAAMKVYWQDLQFKKLSDLLNAKRRFSTQTMKDVPNSQDALITIVLAATSYSYEPQVSFPVSLNNINITVSLGRITHDDHGPDILINSGNVYGKALDILKNQEYRILNLPLDLSYEDVCTRLFSRLGYQVWKDPSFNTERKVKEIPGVYVEKGMEKFFLTRTPLLKNATTFLENENIEVIMLKNKEPTRSTTPRLKTEGLEKAPKLTSLSASSTTLDRKQVPWGTRQLQVLRQVVKQV</sequence>
<evidence type="ECO:0000313" key="2">
    <source>
        <dbReference type="Proteomes" id="UP000553343"/>
    </source>
</evidence>
<organism evidence="1 2">
    <name type="scientific">Desulfobacter latus</name>
    <dbReference type="NCBI Taxonomy" id="2292"/>
    <lineage>
        <taxon>Bacteria</taxon>
        <taxon>Pseudomonadati</taxon>
        <taxon>Thermodesulfobacteriota</taxon>
        <taxon>Desulfobacteria</taxon>
        <taxon>Desulfobacterales</taxon>
        <taxon>Desulfobacteraceae</taxon>
        <taxon>Desulfobacter</taxon>
    </lineage>
</organism>
<comment type="caution">
    <text evidence="1">The sequence shown here is derived from an EMBL/GenBank/DDBJ whole genome shotgun (WGS) entry which is preliminary data.</text>
</comment>
<name>A0A850T9K7_9BACT</name>
<reference evidence="1 2" key="1">
    <citation type="submission" date="2020-06" db="EMBL/GenBank/DDBJ databases">
        <title>High-quality draft genome of sulfate reducer Desulfobacter latus type strain AcrS2 isolated from marine sediment.</title>
        <authorList>
            <person name="Hoppe M."/>
            <person name="Larsen C.K."/>
            <person name="Marshall I.P.G."/>
            <person name="Schramm A."/>
            <person name="Marietou A.G."/>
        </authorList>
    </citation>
    <scope>NUCLEOTIDE SEQUENCE [LARGE SCALE GENOMIC DNA]</scope>
    <source>
        <strain evidence="1 2">AcRS2</strain>
    </source>
</reference>
<dbReference type="AlphaFoldDB" id="A0A850T9K7"/>
<evidence type="ECO:0008006" key="3">
    <source>
        <dbReference type="Google" id="ProtNLM"/>
    </source>
</evidence>
<dbReference type="InterPro" id="IPR036779">
    <property type="entry name" value="LysM_dom_sf"/>
</dbReference>
<protein>
    <recommendedName>
        <fullName evidence="3">LysM domain-containing protein</fullName>
    </recommendedName>
</protein>
<dbReference type="EMBL" id="JACADJ010000053">
    <property type="protein sequence ID" value="NWH05965.1"/>
    <property type="molecule type" value="Genomic_DNA"/>
</dbReference>
<dbReference type="Gene3D" id="3.10.350.10">
    <property type="entry name" value="LysM domain"/>
    <property type="match status" value="1"/>
</dbReference>
<accession>A0A850T9K7</accession>
<proteinExistence type="predicted"/>
<evidence type="ECO:0000313" key="1">
    <source>
        <dbReference type="EMBL" id="NWH05965.1"/>
    </source>
</evidence>
<dbReference type="Proteomes" id="UP000553343">
    <property type="component" value="Unassembled WGS sequence"/>
</dbReference>
<gene>
    <name evidence="1" type="ORF">HXW94_13370</name>
</gene>
<keyword evidence="2" id="KW-1185">Reference proteome</keyword>
<dbReference type="RefSeq" id="WP_178367418.1">
    <property type="nucleotide sequence ID" value="NZ_JACADJ010000053.1"/>
</dbReference>